<dbReference type="EMBL" id="BAZW01000054">
    <property type="protein sequence ID" value="GAO31625.1"/>
    <property type="molecule type" value="Genomic_DNA"/>
</dbReference>
<comment type="catalytic activity">
    <reaction evidence="5">
        <text>a uridine in RNA = a pseudouridine in RNA</text>
        <dbReference type="Rhea" id="RHEA:48348"/>
        <dbReference type="Rhea" id="RHEA-COMP:12068"/>
        <dbReference type="Rhea" id="RHEA-COMP:12069"/>
        <dbReference type="ChEBI" id="CHEBI:65314"/>
        <dbReference type="ChEBI" id="CHEBI:65315"/>
    </reaction>
</comment>
<dbReference type="SUPFAM" id="SSF55120">
    <property type="entry name" value="Pseudouridine synthase"/>
    <property type="match status" value="1"/>
</dbReference>
<dbReference type="GO" id="GO:0000455">
    <property type="term" value="P:enzyme-directed rRNA pseudouridine synthesis"/>
    <property type="evidence" value="ECO:0007669"/>
    <property type="project" value="TreeGrafter"/>
</dbReference>
<dbReference type="STRING" id="1236989.JCM15548_14005"/>
<evidence type="ECO:0000256" key="2">
    <source>
        <dbReference type="ARBA" id="ARBA00023235"/>
    </source>
</evidence>
<dbReference type="InterPro" id="IPR050188">
    <property type="entry name" value="RluA_PseudoU_synthase"/>
</dbReference>
<name>A0A0E9M379_9BACT</name>
<dbReference type="InterPro" id="IPR006225">
    <property type="entry name" value="PsdUridine_synth_RluC/D"/>
</dbReference>
<dbReference type="CDD" id="cd02869">
    <property type="entry name" value="PseudoU_synth_RluA_like"/>
    <property type="match status" value="1"/>
</dbReference>
<dbReference type="InterPro" id="IPR020103">
    <property type="entry name" value="PsdUridine_synth_cat_dom_sf"/>
</dbReference>
<dbReference type="GO" id="GO:0003723">
    <property type="term" value="F:RNA binding"/>
    <property type="evidence" value="ECO:0007669"/>
    <property type="project" value="UniProtKB-KW"/>
</dbReference>
<evidence type="ECO:0000256" key="4">
    <source>
        <dbReference type="PROSITE-ProRule" id="PRU00182"/>
    </source>
</evidence>
<accession>A0A0E9M379</accession>
<keyword evidence="4" id="KW-0694">RNA-binding</keyword>
<dbReference type="EC" id="5.4.99.-" evidence="5"/>
<keyword evidence="8" id="KW-1185">Reference proteome</keyword>
<feature type="active site" evidence="3">
    <location>
        <position position="118"/>
    </location>
</feature>
<dbReference type="PANTHER" id="PTHR21600:SF44">
    <property type="entry name" value="RIBOSOMAL LARGE SUBUNIT PSEUDOURIDINE SYNTHASE D"/>
    <property type="match status" value="1"/>
</dbReference>
<dbReference type="InterPro" id="IPR006224">
    <property type="entry name" value="PsdUridine_synth_RluA-like_CS"/>
</dbReference>
<dbReference type="PANTHER" id="PTHR21600">
    <property type="entry name" value="MITOCHONDRIAL RNA PSEUDOURIDINE SYNTHASE"/>
    <property type="match status" value="1"/>
</dbReference>
<comment type="function">
    <text evidence="5">Responsible for synthesis of pseudouridine from uracil.</text>
</comment>
<dbReference type="InterPro" id="IPR006145">
    <property type="entry name" value="PsdUridine_synth_RsuA/RluA"/>
</dbReference>
<evidence type="ECO:0000256" key="3">
    <source>
        <dbReference type="PIRSR" id="PIRSR606225-1"/>
    </source>
</evidence>
<proteinExistence type="inferred from homology"/>
<dbReference type="PROSITE" id="PS01129">
    <property type="entry name" value="PSI_RLU"/>
    <property type="match status" value="1"/>
</dbReference>
<dbReference type="Proteomes" id="UP000032900">
    <property type="component" value="Unassembled WGS sequence"/>
</dbReference>
<comment type="caution">
    <text evidence="7">The sequence shown here is derived from an EMBL/GenBank/DDBJ whole genome shotgun (WGS) entry which is preliminary data.</text>
</comment>
<keyword evidence="2 5" id="KW-0413">Isomerase</keyword>
<protein>
    <recommendedName>
        <fullName evidence="5">Pseudouridine synthase</fullName>
        <ecNumber evidence="5">5.4.99.-</ecNumber>
    </recommendedName>
</protein>
<dbReference type="NCBIfam" id="TIGR00005">
    <property type="entry name" value="rluA_subfam"/>
    <property type="match status" value="1"/>
</dbReference>
<evidence type="ECO:0000313" key="7">
    <source>
        <dbReference type="EMBL" id="GAO31625.1"/>
    </source>
</evidence>
<dbReference type="AlphaFoldDB" id="A0A0E9M379"/>
<dbReference type="PROSITE" id="PS50889">
    <property type="entry name" value="S4"/>
    <property type="match status" value="1"/>
</dbReference>
<evidence type="ECO:0000313" key="8">
    <source>
        <dbReference type="Proteomes" id="UP000032900"/>
    </source>
</evidence>
<gene>
    <name evidence="7" type="ORF">JCM15548_14005</name>
</gene>
<feature type="domain" description="Pseudouridine synthase RsuA/RluA-like" evidence="6">
    <location>
        <begin position="71"/>
        <end position="222"/>
    </location>
</feature>
<sequence length="281" mass="31695">MTFLLASLPGKNRNNIKSLLSNHQVFVDGQMTSQFNFKLKPGHVVQIGGERPTTTHAPVKNDLSIIFEDDDIIVIDKPAGLLTIATENEKSRTAYHALSAYVKSAHPANKIFIVHRLDRETSGLLLFAKNLHTQQVLQQNWEEIVTERTYVAIVEGLVPKDNGTITSYLHENNALVVYSNQNPKGGKKAVTHYKVIRRSKTNSMLEVNLETGRKNQIRVHMQDLGHSIINDKKYGATTNPIGRMGLHAKRLSFTHPITKKNMQFQSPNPKKFLLLFCKSHQ</sequence>
<dbReference type="Pfam" id="PF00849">
    <property type="entry name" value="PseudoU_synth_2"/>
    <property type="match status" value="1"/>
</dbReference>
<evidence type="ECO:0000259" key="6">
    <source>
        <dbReference type="Pfam" id="PF00849"/>
    </source>
</evidence>
<reference evidence="7 8" key="1">
    <citation type="journal article" date="2015" name="Microbes Environ.">
        <title>Distribution and evolution of nitrogen fixation genes in the phylum bacteroidetes.</title>
        <authorList>
            <person name="Inoue J."/>
            <person name="Oshima K."/>
            <person name="Suda W."/>
            <person name="Sakamoto M."/>
            <person name="Iino T."/>
            <person name="Noda S."/>
            <person name="Hongoh Y."/>
            <person name="Hattori M."/>
            <person name="Ohkuma M."/>
        </authorList>
    </citation>
    <scope>NUCLEOTIDE SEQUENCE [LARGE SCALE GENOMIC DNA]</scope>
    <source>
        <strain evidence="7">JCM 15548</strain>
    </source>
</reference>
<dbReference type="GO" id="GO:0140098">
    <property type="term" value="F:catalytic activity, acting on RNA"/>
    <property type="evidence" value="ECO:0007669"/>
    <property type="project" value="UniProtKB-ARBA"/>
</dbReference>
<dbReference type="SUPFAM" id="SSF55174">
    <property type="entry name" value="Alpha-L RNA-binding motif"/>
    <property type="match status" value="1"/>
</dbReference>
<comment type="similarity">
    <text evidence="1 5">Belongs to the pseudouridine synthase RluA family.</text>
</comment>
<dbReference type="GO" id="GO:0009982">
    <property type="term" value="F:pseudouridine synthase activity"/>
    <property type="evidence" value="ECO:0007669"/>
    <property type="project" value="InterPro"/>
</dbReference>
<evidence type="ECO:0000256" key="5">
    <source>
        <dbReference type="RuleBase" id="RU362028"/>
    </source>
</evidence>
<dbReference type="CDD" id="cd00165">
    <property type="entry name" value="S4"/>
    <property type="match status" value="1"/>
</dbReference>
<organism evidence="7 8">
    <name type="scientific">Geofilum rubicundum JCM 15548</name>
    <dbReference type="NCBI Taxonomy" id="1236989"/>
    <lineage>
        <taxon>Bacteria</taxon>
        <taxon>Pseudomonadati</taxon>
        <taxon>Bacteroidota</taxon>
        <taxon>Bacteroidia</taxon>
        <taxon>Marinilabiliales</taxon>
        <taxon>Marinilabiliaceae</taxon>
        <taxon>Geofilum</taxon>
    </lineage>
</organism>
<dbReference type="Gene3D" id="3.30.2350.10">
    <property type="entry name" value="Pseudouridine synthase"/>
    <property type="match status" value="1"/>
</dbReference>
<evidence type="ECO:0000256" key="1">
    <source>
        <dbReference type="ARBA" id="ARBA00010876"/>
    </source>
</evidence>